<feature type="compositionally biased region" description="Basic and acidic residues" evidence="9">
    <location>
        <begin position="366"/>
        <end position="380"/>
    </location>
</feature>
<evidence type="ECO:0000256" key="3">
    <source>
        <dbReference type="ARBA" id="ARBA00022664"/>
    </source>
</evidence>
<proteinExistence type="inferred from homology"/>
<sequence length="401" mass="44769">MIVTSNEMAADIQHEITSIHNFIKESYCKRFPELERLIQNPLDYARVVRRIGNDTKSTMLLTLVDILPASTIMTISMATSSSTGEDLNQEELKNVLDACDTALSLDESRNKILSYVEGRMQVYAPNLSAIVGCEIATKLIGAAGGLQRLSNMPSSNLYVLGKKRVNLEGFSSANLVKHYGYIASSDIVKNAPQALEKKICRLIANKCTLASRLDANPSTVRDQRFHGDMGMRFREEIEKKIEKWLEPPPKKKERVLPAPDDLPRKRRGGARMRKYKQRYAITEMRKRAMRLPFGQITEEVGNSMKSLGMLGMSEGSGIIRANAKEDKGFQMPKPPKKRKIQKGQLATPGFATSVYAITPVQGLELKPPESAKEKEKKDPNDGYFSTTGGFLNVGQKRKLIT</sequence>
<evidence type="ECO:0000256" key="8">
    <source>
        <dbReference type="ARBA" id="ARBA00023274"/>
    </source>
</evidence>
<dbReference type="GO" id="GO:0003723">
    <property type="term" value="F:RNA binding"/>
    <property type="evidence" value="ECO:0007669"/>
    <property type="project" value="UniProtKB-KW"/>
</dbReference>
<evidence type="ECO:0000256" key="7">
    <source>
        <dbReference type="ARBA" id="ARBA00023242"/>
    </source>
</evidence>
<keyword evidence="5" id="KW-0694">RNA-binding</keyword>
<keyword evidence="8" id="KW-0687">Ribonucleoprotein</keyword>
<dbReference type="FunFam" id="1.10.246.90:FF:000002">
    <property type="entry name" value="U4/U6 small nuclear ribonucleoprotein Prp31"/>
    <property type="match status" value="1"/>
</dbReference>
<dbReference type="GO" id="GO:0000244">
    <property type="term" value="P:spliceosomal tri-snRNP complex assembly"/>
    <property type="evidence" value="ECO:0007669"/>
    <property type="project" value="InterPro"/>
</dbReference>
<protein>
    <recommendedName>
        <fullName evidence="10">Nop domain-containing protein</fullName>
    </recommendedName>
</protein>
<feature type="domain" description="Nop" evidence="10">
    <location>
        <begin position="123"/>
        <end position="246"/>
    </location>
</feature>
<dbReference type="InterPro" id="IPR002687">
    <property type="entry name" value="Nop_dom"/>
</dbReference>
<dbReference type="Pfam" id="PF01798">
    <property type="entry name" value="Nop"/>
    <property type="match status" value="1"/>
</dbReference>
<evidence type="ECO:0000256" key="4">
    <source>
        <dbReference type="ARBA" id="ARBA00022728"/>
    </source>
</evidence>
<dbReference type="EMBL" id="GIBP01002922">
    <property type="protein sequence ID" value="NDV31891.1"/>
    <property type="molecule type" value="Transcribed_RNA"/>
</dbReference>
<dbReference type="SMART" id="SM00931">
    <property type="entry name" value="NOSIC"/>
    <property type="match status" value="1"/>
</dbReference>
<evidence type="ECO:0000256" key="5">
    <source>
        <dbReference type="ARBA" id="ARBA00022884"/>
    </source>
</evidence>
<feature type="region of interest" description="Disordered" evidence="9">
    <location>
        <begin position="248"/>
        <end position="272"/>
    </location>
</feature>
<dbReference type="InterPro" id="IPR027105">
    <property type="entry name" value="Prp31"/>
</dbReference>
<keyword evidence="3" id="KW-0507">mRNA processing</keyword>
<accession>A0A6B2L4P6</accession>
<organism evidence="11">
    <name type="scientific">Arcella intermedia</name>
    <dbReference type="NCBI Taxonomy" id="1963864"/>
    <lineage>
        <taxon>Eukaryota</taxon>
        <taxon>Amoebozoa</taxon>
        <taxon>Tubulinea</taxon>
        <taxon>Elardia</taxon>
        <taxon>Arcellinida</taxon>
        <taxon>Sphaerothecina</taxon>
        <taxon>Arcellidae</taxon>
        <taxon>Arcella</taxon>
    </lineage>
</organism>
<dbReference type="PANTHER" id="PTHR13904:SF0">
    <property type="entry name" value="U4_U6 SMALL NUCLEAR RIBONUCLEOPROTEIN PRP31"/>
    <property type="match status" value="1"/>
</dbReference>
<dbReference type="GO" id="GO:0046540">
    <property type="term" value="C:U4/U6 x U5 tri-snRNP complex"/>
    <property type="evidence" value="ECO:0007669"/>
    <property type="project" value="InterPro"/>
</dbReference>
<evidence type="ECO:0000256" key="9">
    <source>
        <dbReference type="SAM" id="MobiDB-lite"/>
    </source>
</evidence>
<comment type="similarity">
    <text evidence="2">Belongs to the PRP31 family.</text>
</comment>
<dbReference type="Gene3D" id="1.10.246.90">
    <property type="entry name" value="Nop domain"/>
    <property type="match status" value="1"/>
</dbReference>
<keyword evidence="7" id="KW-0539">Nucleus</keyword>
<keyword evidence="6" id="KW-0508">mRNA splicing</keyword>
<dbReference type="SUPFAM" id="SSF89124">
    <property type="entry name" value="Nop domain"/>
    <property type="match status" value="1"/>
</dbReference>
<evidence type="ECO:0000256" key="1">
    <source>
        <dbReference type="ARBA" id="ARBA00004123"/>
    </source>
</evidence>
<dbReference type="Gene3D" id="1.10.287.4070">
    <property type="match status" value="1"/>
</dbReference>
<evidence type="ECO:0000313" key="11">
    <source>
        <dbReference type="EMBL" id="NDV31891.1"/>
    </source>
</evidence>
<evidence type="ECO:0000256" key="6">
    <source>
        <dbReference type="ARBA" id="ARBA00023187"/>
    </source>
</evidence>
<dbReference type="GO" id="GO:0005687">
    <property type="term" value="C:U4 snRNP"/>
    <property type="evidence" value="ECO:0007669"/>
    <property type="project" value="TreeGrafter"/>
</dbReference>
<feature type="region of interest" description="Disordered" evidence="9">
    <location>
        <begin position="362"/>
        <end position="390"/>
    </location>
</feature>
<dbReference type="GO" id="GO:0071011">
    <property type="term" value="C:precatalytic spliceosome"/>
    <property type="evidence" value="ECO:0007669"/>
    <property type="project" value="TreeGrafter"/>
</dbReference>
<dbReference type="InterPro" id="IPR012976">
    <property type="entry name" value="NOSIC"/>
</dbReference>
<dbReference type="InterPro" id="IPR042239">
    <property type="entry name" value="Nop_C"/>
</dbReference>
<dbReference type="PANTHER" id="PTHR13904">
    <property type="entry name" value="PRE-MRNA SPLICING FACTOR PRP31"/>
    <property type="match status" value="1"/>
</dbReference>
<name>A0A6B2L4P6_9EUKA</name>
<comment type="subcellular location">
    <subcellularLocation>
        <location evidence="1">Nucleus</location>
    </subcellularLocation>
</comment>
<dbReference type="AlphaFoldDB" id="A0A6B2L4P6"/>
<reference evidence="11" key="1">
    <citation type="journal article" date="2020" name="J. Eukaryot. Microbiol.">
        <title>De novo Sequencing, Assembly and Annotation of the Transcriptome for the Free-Living Testate Amoeba Arcella intermedia.</title>
        <authorList>
            <person name="Ribeiro G.M."/>
            <person name="Porfirio-Sousa A.L."/>
            <person name="Maurer-Alcala X.X."/>
            <person name="Katz L.A."/>
            <person name="Lahr D.J.G."/>
        </authorList>
    </citation>
    <scope>NUCLEOTIDE SEQUENCE</scope>
</reference>
<dbReference type="PROSITE" id="PS51358">
    <property type="entry name" value="NOP"/>
    <property type="match status" value="1"/>
</dbReference>
<dbReference type="InterPro" id="IPR036070">
    <property type="entry name" value="Nop_dom_sf"/>
</dbReference>
<dbReference type="FunFam" id="1.10.287.4070:FF:000003">
    <property type="entry name" value="U4/U6 small nuclear ribonucleoprotein PRP31"/>
    <property type="match status" value="1"/>
</dbReference>
<evidence type="ECO:0000259" key="10">
    <source>
        <dbReference type="PROSITE" id="PS51358"/>
    </source>
</evidence>
<keyword evidence="4" id="KW-0747">Spliceosome</keyword>
<evidence type="ECO:0000256" key="2">
    <source>
        <dbReference type="ARBA" id="ARBA00005572"/>
    </source>
</evidence>
<dbReference type="Pfam" id="PF09785">
    <property type="entry name" value="Prp31_C"/>
    <property type="match status" value="1"/>
</dbReference>
<dbReference type="InterPro" id="IPR019175">
    <property type="entry name" value="Prp31_C"/>
</dbReference>